<organism evidence="1 2">
    <name type="scientific">Stylosanthes scabra</name>
    <dbReference type="NCBI Taxonomy" id="79078"/>
    <lineage>
        <taxon>Eukaryota</taxon>
        <taxon>Viridiplantae</taxon>
        <taxon>Streptophyta</taxon>
        <taxon>Embryophyta</taxon>
        <taxon>Tracheophyta</taxon>
        <taxon>Spermatophyta</taxon>
        <taxon>Magnoliopsida</taxon>
        <taxon>eudicotyledons</taxon>
        <taxon>Gunneridae</taxon>
        <taxon>Pentapetalae</taxon>
        <taxon>rosids</taxon>
        <taxon>fabids</taxon>
        <taxon>Fabales</taxon>
        <taxon>Fabaceae</taxon>
        <taxon>Papilionoideae</taxon>
        <taxon>50 kb inversion clade</taxon>
        <taxon>dalbergioids sensu lato</taxon>
        <taxon>Dalbergieae</taxon>
        <taxon>Pterocarpus clade</taxon>
        <taxon>Stylosanthes</taxon>
    </lineage>
</organism>
<sequence>MLDRESVMFHKPGVLLISDRHLGNDAALRRAGCGWEHNAFCVRLIVSNFATKFKIKESKGHMINAAYSKTKKSANYWLHFISTEDRVTSPAMTAYIKEIEPHKWLQHLDEG</sequence>
<protein>
    <submittedName>
        <fullName evidence="1">Uncharacterized protein</fullName>
    </submittedName>
</protein>
<name>A0ABU6ZXI8_9FABA</name>
<comment type="caution">
    <text evidence="1">The sequence shown here is derived from an EMBL/GenBank/DDBJ whole genome shotgun (WGS) entry which is preliminary data.</text>
</comment>
<keyword evidence="2" id="KW-1185">Reference proteome</keyword>
<evidence type="ECO:0000313" key="2">
    <source>
        <dbReference type="Proteomes" id="UP001341840"/>
    </source>
</evidence>
<evidence type="ECO:0000313" key="1">
    <source>
        <dbReference type="EMBL" id="MED6226635.1"/>
    </source>
</evidence>
<accession>A0ABU6ZXI8</accession>
<dbReference type="EMBL" id="JASCZI010275836">
    <property type="protein sequence ID" value="MED6226635.1"/>
    <property type="molecule type" value="Genomic_DNA"/>
</dbReference>
<reference evidence="1 2" key="1">
    <citation type="journal article" date="2023" name="Plants (Basel)">
        <title>Bridging the Gap: Combining Genomics and Transcriptomics Approaches to Understand Stylosanthes scabra, an Orphan Legume from the Brazilian Caatinga.</title>
        <authorList>
            <person name="Ferreira-Neto J.R.C."/>
            <person name="da Silva M.D."/>
            <person name="Binneck E."/>
            <person name="de Melo N.F."/>
            <person name="da Silva R.H."/>
            <person name="de Melo A.L.T.M."/>
            <person name="Pandolfi V."/>
            <person name="Bustamante F.O."/>
            <person name="Brasileiro-Vidal A.C."/>
            <person name="Benko-Iseppon A.M."/>
        </authorList>
    </citation>
    <scope>NUCLEOTIDE SEQUENCE [LARGE SCALE GENOMIC DNA]</scope>
    <source>
        <tissue evidence="1">Leaves</tissue>
    </source>
</reference>
<dbReference type="Proteomes" id="UP001341840">
    <property type="component" value="Unassembled WGS sequence"/>
</dbReference>
<gene>
    <name evidence="1" type="ORF">PIB30_105759</name>
</gene>
<proteinExistence type="predicted"/>